<dbReference type="InterPro" id="IPR028082">
    <property type="entry name" value="Peripla_BP_I"/>
</dbReference>
<dbReference type="InterPro" id="IPR000843">
    <property type="entry name" value="HTH_LacI"/>
</dbReference>
<evidence type="ECO:0000256" key="3">
    <source>
        <dbReference type="ARBA" id="ARBA00023163"/>
    </source>
</evidence>
<dbReference type="PROSITE" id="PS50932">
    <property type="entry name" value="HTH_LACI_2"/>
    <property type="match status" value="1"/>
</dbReference>
<keyword evidence="2 5" id="KW-0238">DNA-binding</keyword>
<dbReference type="Gene3D" id="3.40.50.2300">
    <property type="match status" value="2"/>
</dbReference>
<dbReference type="Pfam" id="PF13407">
    <property type="entry name" value="Peripla_BP_4"/>
    <property type="match status" value="1"/>
</dbReference>
<organism evidence="5 6">
    <name type="scientific">Fertoeibacter niger</name>
    <dbReference type="NCBI Taxonomy" id="2656921"/>
    <lineage>
        <taxon>Bacteria</taxon>
        <taxon>Pseudomonadati</taxon>
        <taxon>Pseudomonadota</taxon>
        <taxon>Alphaproteobacteria</taxon>
        <taxon>Rhodobacterales</taxon>
        <taxon>Paracoccaceae</taxon>
        <taxon>Fertoeibacter</taxon>
    </lineage>
</organism>
<evidence type="ECO:0000313" key="6">
    <source>
        <dbReference type="Proteomes" id="UP000484076"/>
    </source>
</evidence>
<dbReference type="SUPFAM" id="SSF53822">
    <property type="entry name" value="Periplasmic binding protein-like I"/>
    <property type="match status" value="1"/>
</dbReference>
<evidence type="ECO:0000259" key="4">
    <source>
        <dbReference type="PROSITE" id="PS50932"/>
    </source>
</evidence>
<dbReference type="Proteomes" id="UP000484076">
    <property type="component" value="Unassembled WGS sequence"/>
</dbReference>
<keyword evidence="6" id="KW-1185">Reference proteome</keyword>
<feature type="domain" description="HTH lacI-type" evidence="4">
    <location>
        <begin position="12"/>
        <end position="66"/>
    </location>
</feature>
<dbReference type="EMBL" id="WHUT02000008">
    <property type="protein sequence ID" value="NUB45532.1"/>
    <property type="molecule type" value="Genomic_DNA"/>
</dbReference>
<dbReference type="InterPro" id="IPR010982">
    <property type="entry name" value="Lambda_DNA-bd_dom_sf"/>
</dbReference>
<dbReference type="PROSITE" id="PS00356">
    <property type="entry name" value="HTH_LACI_1"/>
    <property type="match status" value="1"/>
</dbReference>
<evidence type="ECO:0000313" key="5">
    <source>
        <dbReference type="EMBL" id="NUB45532.1"/>
    </source>
</evidence>
<dbReference type="PRINTS" id="PR00036">
    <property type="entry name" value="HTHLACI"/>
</dbReference>
<reference evidence="5" key="1">
    <citation type="submission" date="2020-05" db="EMBL/GenBank/DDBJ databases">
        <title>Fertoebacter nigrum gen. nov., sp. nov., a new member of the family Rhodobacteraceae.</title>
        <authorList>
            <person name="Szuroczki S."/>
            <person name="Abbaszade G."/>
            <person name="Buni D."/>
            <person name="Schumann P."/>
            <person name="Toth E."/>
        </authorList>
    </citation>
    <scope>NUCLEOTIDE SEQUENCE</scope>
    <source>
        <strain evidence="5">RG-N-1a</strain>
    </source>
</reference>
<dbReference type="GO" id="GO:0003700">
    <property type="term" value="F:DNA-binding transcription factor activity"/>
    <property type="evidence" value="ECO:0007669"/>
    <property type="project" value="TreeGrafter"/>
</dbReference>
<name>A0A8X8KRR2_9RHOB</name>
<proteinExistence type="predicted"/>
<accession>A0A8X8KRR2</accession>
<dbReference type="Gene3D" id="1.10.260.40">
    <property type="entry name" value="lambda repressor-like DNA-binding domains"/>
    <property type="match status" value="1"/>
</dbReference>
<protein>
    <submittedName>
        <fullName evidence="5">LacI family DNA-binding transcriptional regulator</fullName>
    </submittedName>
</protein>
<sequence>MPTDRPGPQTRPTVHDIARAAGVSLATVDRVLNARPGVRTGTISRVQQAIDDLGYVRDAAAANLARQRSFRFVVLLPDRDTGFLRALRAEVAAARPHALLDRILLEQRDVAAQDPQAMVAMLDALADDRVDGVAVLAPETPQTRDAIRRLRATGARVVTLASDLPGSERDHFVGINNLAAGRTAGVLMGRFIGPGAGRVLVLAGSMLARDHAERRLGFDRVIQSDFPHLHVLPTLEGRDDPALIAAILPRALAAQPDIRGIYSIGAGNRGLIQSLRAMGRARDLTVVAHDLSPQARAALTDGTFDAVITQDVGHMVRSAIRVLRAHVEGRDIIAAQERIRIEVFLKENLP</sequence>
<gene>
    <name evidence="5" type="ORF">GEU84_014125</name>
</gene>
<keyword evidence="3" id="KW-0804">Transcription</keyword>
<evidence type="ECO:0000256" key="1">
    <source>
        <dbReference type="ARBA" id="ARBA00023015"/>
    </source>
</evidence>
<dbReference type="RefSeq" id="WP_152827187.1">
    <property type="nucleotide sequence ID" value="NZ_WHUT02000008.1"/>
</dbReference>
<dbReference type="CDD" id="cd01392">
    <property type="entry name" value="HTH_LacI"/>
    <property type="match status" value="1"/>
</dbReference>
<evidence type="ECO:0000256" key="2">
    <source>
        <dbReference type="ARBA" id="ARBA00023125"/>
    </source>
</evidence>
<dbReference type="SUPFAM" id="SSF47413">
    <property type="entry name" value="lambda repressor-like DNA-binding domains"/>
    <property type="match status" value="1"/>
</dbReference>
<dbReference type="CDD" id="cd06307">
    <property type="entry name" value="PBP1_sugar_binding"/>
    <property type="match status" value="1"/>
</dbReference>
<dbReference type="InterPro" id="IPR025997">
    <property type="entry name" value="SBP_2_dom"/>
</dbReference>
<dbReference type="SMART" id="SM00354">
    <property type="entry name" value="HTH_LACI"/>
    <property type="match status" value="1"/>
</dbReference>
<keyword evidence="1" id="KW-0805">Transcription regulation</keyword>
<dbReference type="Pfam" id="PF00356">
    <property type="entry name" value="LacI"/>
    <property type="match status" value="1"/>
</dbReference>
<dbReference type="GO" id="GO:0000976">
    <property type="term" value="F:transcription cis-regulatory region binding"/>
    <property type="evidence" value="ECO:0007669"/>
    <property type="project" value="TreeGrafter"/>
</dbReference>
<dbReference type="PANTHER" id="PTHR30146">
    <property type="entry name" value="LACI-RELATED TRANSCRIPTIONAL REPRESSOR"/>
    <property type="match status" value="1"/>
</dbReference>
<dbReference type="PANTHER" id="PTHR30146:SF152">
    <property type="entry name" value="TRANSCRIPTIONAL REGULATORY PROTEIN"/>
    <property type="match status" value="1"/>
</dbReference>
<comment type="caution">
    <text evidence="5">The sequence shown here is derived from an EMBL/GenBank/DDBJ whole genome shotgun (WGS) entry which is preliminary data.</text>
</comment>
<dbReference type="AlphaFoldDB" id="A0A8X8KRR2"/>